<evidence type="ECO:0000256" key="4">
    <source>
        <dbReference type="ARBA" id="ARBA00022643"/>
    </source>
</evidence>
<comment type="caution">
    <text evidence="8">Lacks conserved residue(s) required for the propagation of feature annotation.</text>
</comment>
<accession>A0ABW7N174</accession>
<keyword evidence="3" id="KW-0285">Flavoprotein</keyword>
<comment type="pathway">
    <text evidence="8">Carbohydrate degradation; 2-deoxy-D-ribose 1-phosphate degradation; D-glyceraldehyde 3-phosphate and acetaldehyde from 2-deoxy-alpha-D-ribose 1-phosphate: step 2/2.</text>
</comment>
<evidence type="ECO:0000256" key="7">
    <source>
        <dbReference type="ARBA" id="ARBA00048791"/>
    </source>
</evidence>
<comment type="catalytic activity">
    <reaction evidence="7 8">
        <text>2-deoxy-D-ribose 5-phosphate = D-glyceraldehyde 3-phosphate + acetaldehyde</text>
        <dbReference type="Rhea" id="RHEA:12821"/>
        <dbReference type="ChEBI" id="CHEBI:15343"/>
        <dbReference type="ChEBI" id="CHEBI:59776"/>
        <dbReference type="ChEBI" id="CHEBI:62877"/>
        <dbReference type="EC" id="4.1.2.4"/>
    </reaction>
</comment>
<evidence type="ECO:0000313" key="10">
    <source>
        <dbReference type="Proteomes" id="UP001610100"/>
    </source>
</evidence>
<comment type="subcellular location">
    <subcellularLocation>
        <location evidence="8">Cytoplasm</location>
    </subcellularLocation>
</comment>
<comment type="similarity">
    <text evidence="1 8">Belongs to the DeoC/FbaB aldolase family. DeoC type 1 subfamily.</text>
</comment>
<keyword evidence="5 8" id="KW-0456">Lyase</keyword>
<sequence>MNIYQHIDFTLLEPTTTESEIIDLCVEAKNFGFNSICINSCYVSIAKKLLKFTDVKVSTVIGYPLGAMATASKVYEAQKALEDGADEINMVINLGYLKSEKYISMLQDISKVKQAIGTTPLVVIIEISELNKNEIIKACELCLESKVDFIKTSTGFSKNGATLTAVKMIKKTLKDQAKIIASGGIEDFETAIKYVEVGADRVASSYISGLKKKSQQLRNKAIFEKYMENKKNNDLISEPQGQIAYRKESR</sequence>
<dbReference type="InterPro" id="IPR013785">
    <property type="entry name" value="Aldolase_TIM"/>
</dbReference>
<evidence type="ECO:0000256" key="1">
    <source>
        <dbReference type="ARBA" id="ARBA00010936"/>
    </source>
</evidence>
<name>A0ABW7N174_9FLAO</name>
<evidence type="ECO:0000313" key="9">
    <source>
        <dbReference type="EMBL" id="MFH6772869.1"/>
    </source>
</evidence>
<comment type="caution">
    <text evidence="9">The sequence shown here is derived from an EMBL/GenBank/DDBJ whole genome shotgun (WGS) entry which is preliminary data.</text>
</comment>
<evidence type="ECO:0000256" key="8">
    <source>
        <dbReference type="HAMAP-Rule" id="MF_00114"/>
    </source>
</evidence>
<dbReference type="InterPro" id="IPR002915">
    <property type="entry name" value="DeoC/FbaB/LacD_aldolase"/>
</dbReference>
<organism evidence="9 10">
    <name type="scientific">Gaetbulibacter aestuarii</name>
    <dbReference type="NCBI Taxonomy" id="1502358"/>
    <lineage>
        <taxon>Bacteria</taxon>
        <taxon>Pseudomonadati</taxon>
        <taxon>Bacteroidota</taxon>
        <taxon>Flavobacteriia</taxon>
        <taxon>Flavobacteriales</taxon>
        <taxon>Flavobacteriaceae</taxon>
        <taxon>Gaetbulibacter</taxon>
    </lineage>
</organism>
<dbReference type="InterPro" id="IPR011343">
    <property type="entry name" value="DeoC"/>
</dbReference>
<dbReference type="HAMAP" id="MF_00114">
    <property type="entry name" value="DeoC_type1"/>
    <property type="match status" value="1"/>
</dbReference>
<dbReference type="NCBIfam" id="TIGR00126">
    <property type="entry name" value="deoC"/>
    <property type="match status" value="1"/>
</dbReference>
<dbReference type="SMART" id="SM01133">
    <property type="entry name" value="DeoC"/>
    <property type="match status" value="1"/>
</dbReference>
<evidence type="ECO:0000256" key="2">
    <source>
        <dbReference type="ARBA" id="ARBA00022490"/>
    </source>
</evidence>
<dbReference type="SUPFAM" id="SSF51569">
    <property type="entry name" value="Aldolase"/>
    <property type="match status" value="1"/>
</dbReference>
<evidence type="ECO:0000256" key="3">
    <source>
        <dbReference type="ARBA" id="ARBA00022630"/>
    </source>
</evidence>
<reference evidence="9 10" key="1">
    <citation type="submission" date="2024-02" db="EMBL/GenBank/DDBJ databases">
        <title>A Gaetbulibacter species isolated from tidal flats and genomic insights of their niches.</title>
        <authorList>
            <person name="Ye Y."/>
        </authorList>
    </citation>
    <scope>NUCLEOTIDE SEQUENCE [LARGE SCALE GENOMIC DNA]</scope>
    <source>
        <strain evidence="9 10">KYW382</strain>
    </source>
</reference>
<dbReference type="InterPro" id="IPR001295">
    <property type="entry name" value="Dihydroorotate_DH_CS"/>
</dbReference>
<evidence type="ECO:0000256" key="6">
    <source>
        <dbReference type="ARBA" id="ARBA00023270"/>
    </source>
</evidence>
<evidence type="ECO:0000256" key="5">
    <source>
        <dbReference type="ARBA" id="ARBA00023239"/>
    </source>
</evidence>
<gene>
    <name evidence="8 9" type="primary">deoC</name>
    <name evidence="9" type="ORF">V8G58_13080</name>
</gene>
<dbReference type="PIRSF" id="PIRSF001357">
    <property type="entry name" value="DeoC"/>
    <property type="match status" value="1"/>
</dbReference>
<keyword evidence="6 8" id="KW-0704">Schiff base</keyword>
<dbReference type="PANTHER" id="PTHR10889">
    <property type="entry name" value="DEOXYRIBOSE-PHOSPHATE ALDOLASE"/>
    <property type="match status" value="1"/>
</dbReference>
<dbReference type="RefSeq" id="WP_344742107.1">
    <property type="nucleotide sequence ID" value="NZ_BAABAY010000007.1"/>
</dbReference>
<dbReference type="PANTHER" id="PTHR10889:SF1">
    <property type="entry name" value="DEOXYRIBOSE-PHOSPHATE ALDOLASE"/>
    <property type="match status" value="1"/>
</dbReference>
<dbReference type="PROSITE" id="PS00912">
    <property type="entry name" value="DHODEHASE_2"/>
    <property type="match status" value="1"/>
</dbReference>
<keyword evidence="4" id="KW-0288">FMN</keyword>
<proteinExistence type="inferred from homology"/>
<protein>
    <recommendedName>
        <fullName evidence="8">Deoxyribose-phosphate aldolase</fullName>
        <shortName evidence="8">DERA</shortName>
        <ecNumber evidence="8">4.1.2.4</ecNumber>
    </recommendedName>
    <alternativeName>
        <fullName evidence="8">2-deoxy-D-ribose 5-phosphate aldolase</fullName>
    </alternativeName>
    <alternativeName>
        <fullName evidence="8">Phosphodeoxyriboaldolase</fullName>
        <shortName evidence="8">Deoxyriboaldolase</shortName>
    </alternativeName>
</protein>
<dbReference type="Gene3D" id="3.20.20.70">
    <property type="entry name" value="Aldolase class I"/>
    <property type="match status" value="1"/>
</dbReference>
<dbReference type="InterPro" id="IPR028581">
    <property type="entry name" value="DeoC_typeI"/>
</dbReference>
<dbReference type="Proteomes" id="UP001610100">
    <property type="component" value="Unassembled WGS sequence"/>
</dbReference>
<dbReference type="CDD" id="cd00959">
    <property type="entry name" value="DeoC"/>
    <property type="match status" value="1"/>
</dbReference>
<keyword evidence="2 8" id="KW-0963">Cytoplasm</keyword>
<comment type="function">
    <text evidence="8">Catalyzes a reversible aldol reaction between acetaldehyde and D-glyceraldehyde 3-phosphate to generate 2-deoxy-D-ribose 5-phosphate.</text>
</comment>
<dbReference type="EMBL" id="JBAWKB010000005">
    <property type="protein sequence ID" value="MFH6772869.1"/>
    <property type="molecule type" value="Genomic_DNA"/>
</dbReference>
<keyword evidence="10" id="KW-1185">Reference proteome</keyword>
<dbReference type="EC" id="4.1.2.4" evidence="8"/>
<feature type="active site" description="Schiff-base intermediate with acetaldehyde" evidence="8">
    <location>
        <position position="151"/>
    </location>
</feature>
<dbReference type="Pfam" id="PF01791">
    <property type="entry name" value="DeoC"/>
    <property type="match status" value="1"/>
</dbReference>
<dbReference type="GO" id="GO:0004139">
    <property type="term" value="F:deoxyribose-phosphate aldolase activity"/>
    <property type="evidence" value="ECO:0007669"/>
    <property type="project" value="UniProtKB-EC"/>
</dbReference>